<feature type="region of interest" description="Disordered" evidence="1">
    <location>
        <begin position="240"/>
        <end position="261"/>
    </location>
</feature>
<organism evidence="2">
    <name type="scientific">Mycobacterium xenopi 4042</name>
    <dbReference type="NCBI Taxonomy" id="1299334"/>
    <lineage>
        <taxon>Bacteria</taxon>
        <taxon>Bacillati</taxon>
        <taxon>Actinomycetota</taxon>
        <taxon>Actinomycetes</taxon>
        <taxon>Mycobacteriales</taxon>
        <taxon>Mycobacteriaceae</taxon>
        <taxon>Mycobacterium</taxon>
    </lineage>
</organism>
<accession>X8ANA7</accession>
<evidence type="ECO:0000313" key="2">
    <source>
        <dbReference type="EMBL" id="EUA32626.1"/>
    </source>
</evidence>
<comment type="caution">
    <text evidence="2">The sequence shown here is derived from an EMBL/GenBank/DDBJ whole genome shotgun (WGS) entry which is preliminary data.</text>
</comment>
<evidence type="ECO:0000256" key="1">
    <source>
        <dbReference type="SAM" id="MobiDB-lite"/>
    </source>
</evidence>
<proteinExistence type="predicted"/>
<reference evidence="2" key="1">
    <citation type="submission" date="2014-01" db="EMBL/GenBank/DDBJ databases">
        <authorList>
            <person name="Brown-Elliot B."/>
            <person name="Wallace R."/>
            <person name="Lenaerts A."/>
            <person name="Ordway D."/>
            <person name="DeGroote M.A."/>
            <person name="Parker T."/>
            <person name="Sizemore C."/>
            <person name="Tallon L.J."/>
            <person name="Sadzewicz L.K."/>
            <person name="Sengamalay N."/>
            <person name="Fraser C.M."/>
            <person name="Hine E."/>
            <person name="Shefchek K.A."/>
            <person name="Das S.P."/>
            <person name="Tettelin H."/>
        </authorList>
    </citation>
    <scope>NUCLEOTIDE SEQUENCE [LARGE SCALE GENOMIC DNA]</scope>
    <source>
        <strain evidence="2">4042</strain>
    </source>
</reference>
<protein>
    <submittedName>
        <fullName evidence="2">Uncharacterized protein</fullName>
    </submittedName>
</protein>
<dbReference type="PATRIC" id="fig|1299334.3.peg.5603"/>
<gene>
    <name evidence="2" type="ORF">I553_10239</name>
</gene>
<sequence>MGRAVVAAARHAGRAHRGDTVAVGRAGAAAVLLGTHRSDGGSQRRTAAFHRVPARRLRADGGRPGLRAGPGNDAYLLKTVAAKDVWVRPPVRAQAELTVTAPRPSGHADAGRHPRHQLTAGAVRPVLAGPLRRTRRKHGRLLSIVRDRYHDYRSQPDGEGRECVSVLLAALQQITGADGADAAAVAATPRTLWSLTVDRERSGSLAQSVERLGLSARRCATRCPTTRGWCSAAWNARWPSWPPSGPTANPKTTPRWRPRTP</sequence>
<name>X8ANA7_MYCXE</name>
<dbReference type="EMBL" id="JAOB01000053">
    <property type="protein sequence ID" value="EUA32626.1"/>
    <property type="molecule type" value="Genomic_DNA"/>
</dbReference>
<dbReference type="AlphaFoldDB" id="X8ANA7"/>